<evidence type="ECO:0000256" key="1">
    <source>
        <dbReference type="ARBA" id="ARBA00004251"/>
    </source>
</evidence>
<keyword evidence="10" id="KW-0278">Fertilization</keyword>
<dbReference type="InterPro" id="IPR040326">
    <property type="entry name" value="HAP2/GCS1"/>
</dbReference>
<keyword evidence="9" id="KW-1015">Disulfide bond</keyword>
<sequence length="365" mass="41829">MIPERLFGVEILLKSKIEKCEKHSDLDRLDCKQKIVVNLAVPSRSSGGESSIAAELVENRGECNSPDADNKNTPNYYSQQVCCIMLFMRDNIHRDVPFKAEEHTVRTHKCEPDALIAKIVKSCERLKDQSGRYIEKTKPICCPCGPRRRTPSTCGNFFDTLLKGKANTAHCLRFSQDWFHVFEIGRRSLGFNVRIQVKKGTKHQESRINLEIPLWLSVRQNRTALSNDNFLRVHLFGDFVGYTSIPSFEDLYLVIPRQGSRSPENLGRNFSMWMLLERVRFLDGIECDKIGVSYEAFLCHSRTYASGTQGSCLHNQFAGFFGTSADQYEIENNLLPQYRVEGRFERINEHPGFETHSFSIGIMKL</sequence>
<accession>A0AAV7EM21</accession>
<dbReference type="GO" id="GO:0008289">
    <property type="term" value="F:lipid binding"/>
    <property type="evidence" value="ECO:0007669"/>
    <property type="project" value="UniProtKB-KW"/>
</dbReference>
<keyword evidence="5" id="KW-0732">Signal</keyword>
<feature type="domain" description="Generative cell specific-1/HAP2" evidence="11">
    <location>
        <begin position="29"/>
        <end position="362"/>
    </location>
</feature>
<keyword evidence="8" id="KW-0472">Membrane</keyword>
<reference evidence="12 13" key="1">
    <citation type="submission" date="2021-07" db="EMBL/GenBank/DDBJ databases">
        <title>The Aristolochia fimbriata genome: insights into angiosperm evolution, floral development and chemical biosynthesis.</title>
        <authorList>
            <person name="Jiao Y."/>
        </authorList>
    </citation>
    <scope>NUCLEOTIDE SEQUENCE [LARGE SCALE GENOMIC DNA]</scope>
    <source>
        <strain evidence="12">IBCAS-2021</strain>
        <tissue evidence="12">Leaf</tissue>
    </source>
</reference>
<keyword evidence="13" id="KW-1185">Reference proteome</keyword>
<evidence type="ECO:0000256" key="4">
    <source>
        <dbReference type="ARBA" id="ARBA00022692"/>
    </source>
</evidence>
<gene>
    <name evidence="12" type="ORF">H6P81_009853</name>
</gene>
<dbReference type="PANTHER" id="PTHR31764">
    <property type="entry name" value="PROTEIN HAPLESS 2"/>
    <property type="match status" value="1"/>
</dbReference>
<keyword evidence="6" id="KW-1133">Transmembrane helix</keyword>
<organism evidence="12 13">
    <name type="scientific">Aristolochia fimbriata</name>
    <name type="common">White veined hardy Dutchman's pipe vine</name>
    <dbReference type="NCBI Taxonomy" id="158543"/>
    <lineage>
        <taxon>Eukaryota</taxon>
        <taxon>Viridiplantae</taxon>
        <taxon>Streptophyta</taxon>
        <taxon>Embryophyta</taxon>
        <taxon>Tracheophyta</taxon>
        <taxon>Spermatophyta</taxon>
        <taxon>Magnoliopsida</taxon>
        <taxon>Magnoliidae</taxon>
        <taxon>Piperales</taxon>
        <taxon>Aristolochiaceae</taxon>
        <taxon>Aristolochia</taxon>
    </lineage>
</organism>
<evidence type="ECO:0000256" key="2">
    <source>
        <dbReference type="ARBA" id="ARBA00010929"/>
    </source>
</evidence>
<name>A0AAV7EM21_ARIFI</name>
<keyword evidence="4" id="KW-0812">Transmembrane</keyword>
<evidence type="ECO:0000256" key="5">
    <source>
        <dbReference type="ARBA" id="ARBA00022729"/>
    </source>
</evidence>
<keyword evidence="7" id="KW-0446">Lipid-binding</keyword>
<dbReference type="PANTHER" id="PTHR31764:SF0">
    <property type="entry name" value="GENERATIVE CELL SPECIFIC-1_HAP2 DOMAIN-CONTAINING PROTEIN"/>
    <property type="match status" value="1"/>
</dbReference>
<dbReference type="AlphaFoldDB" id="A0AAV7EM21"/>
<evidence type="ECO:0000313" key="12">
    <source>
        <dbReference type="EMBL" id="KAG9449888.1"/>
    </source>
</evidence>
<evidence type="ECO:0000313" key="13">
    <source>
        <dbReference type="Proteomes" id="UP000825729"/>
    </source>
</evidence>
<evidence type="ECO:0000259" key="11">
    <source>
        <dbReference type="Pfam" id="PF10699"/>
    </source>
</evidence>
<proteinExistence type="inferred from homology"/>
<dbReference type="Pfam" id="PF10699">
    <property type="entry name" value="HAP2-GCS1"/>
    <property type="match status" value="1"/>
</dbReference>
<evidence type="ECO:0000256" key="7">
    <source>
        <dbReference type="ARBA" id="ARBA00023121"/>
    </source>
</evidence>
<evidence type="ECO:0000256" key="6">
    <source>
        <dbReference type="ARBA" id="ARBA00022989"/>
    </source>
</evidence>
<dbReference type="GO" id="GO:0005886">
    <property type="term" value="C:plasma membrane"/>
    <property type="evidence" value="ECO:0007669"/>
    <property type="project" value="UniProtKB-SubCell"/>
</dbReference>
<comment type="similarity">
    <text evidence="2">Belongs to the HAP2/GCS1 family.</text>
</comment>
<comment type="caution">
    <text evidence="12">The sequence shown here is derived from an EMBL/GenBank/DDBJ whole genome shotgun (WGS) entry which is preliminary data.</text>
</comment>
<dbReference type="InterPro" id="IPR018928">
    <property type="entry name" value="HAP2/GCS1_dom"/>
</dbReference>
<dbReference type="EMBL" id="JAINDJ010000004">
    <property type="protein sequence ID" value="KAG9449888.1"/>
    <property type="molecule type" value="Genomic_DNA"/>
</dbReference>
<dbReference type="Proteomes" id="UP000825729">
    <property type="component" value="Unassembled WGS sequence"/>
</dbReference>
<comment type="subcellular location">
    <subcellularLocation>
        <location evidence="1">Cell membrane</location>
        <topology evidence="1">Single-pass type I membrane protein</topology>
    </subcellularLocation>
</comment>
<evidence type="ECO:0000256" key="3">
    <source>
        <dbReference type="ARBA" id="ARBA00022475"/>
    </source>
</evidence>
<evidence type="ECO:0000256" key="9">
    <source>
        <dbReference type="ARBA" id="ARBA00023157"/>
    </source>
</evidence>
<evidence type="ECO:0000256" key="10">
    <source>
        <dbReference type="ARBA" id="ARBA00023279"/>
    </source>
</evidence>
<protein>
    <recommendedName>
        <fullName evidence="11">Generative cell specific-1/HAP2 domain-containing protein</fullName>
    </recommendedName>
</protein>
<keyword evidence="3" id="KW-1003">Cell membrane</keyword>
<evidence type="ECO:0000256" key="8">
    <source>
        <dbReference type="ARBA" id="ARBA00023136"/>
    </source>
</evidence>